<sequence length="210" mass="23255">MARAPVICITHGGGPMPIVGPVLGDKGHGNINATLSNRVPALLRLGTPDAPKAIVVVTPHWRPDQPTVTGAAEPPLYHDFEPDHPPQSWNICYKAPGSPEIADKICELLRNAGLPPVKDVERGRYHGFFVPFLLINPKGDIPLVQHSILSTEDPVQHHRIGEVLAPLTRRKCRHCEVSEIQLWSGRVREWIKALADAVLNRDPKERLRKL</sequence>
<evidence type="ECO:0000256" key="2">
    <source>
        <dbReference type="ARBA" id="ARBA00007581"/>
    </source>
</evidence>
<dbReference type="RefSeq" id="XP_062787515.1">
    <property type="nucleotide sequence ID" value="XM_062931464.1"/>
</dbReference>
<comment type="cofactor">
    <cofactor evidence="1">
        <name>Zn(2+)</name>
        <dbReference type="ChEBI" id="CHEBI:29105"/>
    </cofactor>
</comment>
<feature type="domain" description="Extradiol ring-cleavage dioxygenase class III enzyme subunit B" evidence="6">
    <location>
        <begin position="48"/>
        <end position="168"/>
    </location>
</feature>
<proteinExistence type="inferred from homology"/>
<dbReference type="SUPFAM" id="SSF53213">
    <property type="entry name" value="LigB-like"/>
    <property type="match status" value="1"/>
</dbReference>
<name>A0AAX4J3Z6_9PEZI</name>
<protein>
    <submittedName>
        <fullName evidence="7">Extradiol ring-cleavage dioxygenase, class III enzyme, subunit B</fullName>
    </submittedName>
</protein>
<keyword evidence="4" id="KW-0862">Zinc</keyword>
<keyword evidence="7" id="KW-0223">Dioxygenase</keyword>
<dbReference type="Pfam" id="PF02900">
    <property type="entry name" value="LigB"/>
    <property type="match status" value="1"/>
</dbReference>
<gene>
    <name evidence="7" type="ORF">CDEST_15308</name>
</gene>
<dbReference type="GeneID" id="87951808"/>
<organism evidence="7 8">
    <name type="scientific">Colletotrichum destructivum</name>
    <dbReference type="NCBI Taxonomy" id="34406"/>
    <lineage>
        <taxon>Eukaryota</taxon>
        <taxon>Fungi</taxon>
        <taxon>Dikarya</taxon>
        <taxon>Ascomycota</taxon>
        <taxon>Pezizomycotina</taxon>
        <taxon>Sordariomycetes</taxon>
        <taxon>Hypocreomycetidae</taxon>
        <taxon>Glomerellales</taxon>
        <taxon>Glomerellaceae</taxon>
        <taxon>Colletotrichum</taxon>
        <taxon>Colletotrichum destructivum species complex</taxon>
    </lineage>
</organism>
<dbReference type="CDD" id="cd07363">
    <property type="entry name" value="45_DOPA_Dioxygenase"/>
    <property type="match status" value="1"/>
</dbReference>
<keyword evidence="5" id="KW-0560">Oxidoreductase</keyword>
<dbReference type="GO" id="GO:0008270">
    <property type="term" value="F:zinc ion binding"/>
    <property type="evidence" value="ECO:0007669"/>
    <property type="project" value="InterPro"/>
</dbReference>
<evidence type="ECO:0000313" key="7">
    <source>
        <dbReference type="EMBL" id="WQF90294.1"/>
    </source>
</evidence>
<evidence type="ECO:0000313" key="8">
    <source>
        <dbReference type="Proteomes" id="UP001322277"/>
    </source>
</evidence>
<evidence type="ECO:0000256" key="4">
    <source>
        <dbReference type="ARBA" id="ARBA00022833"/>
    </source>
</evidence>
<evidence type="ECO:0000256" key="5">
    <source>
        <dbReference type="ARBA" id="ARBA00023002"/>
    </source>
</evidence>
<dbReference type="Proteomes" id="UP001322277">
    <property type="component" value="Chromosome 11"/>
</dbReference>
<dbReference type="GO" id="GO:0008198">
    <property type="term" value="F:ferrous iron binding"/>
    <property type="evidence" value="ECO:0007669"/>
    <property type="project" value="InterPro"/>
</dbReference>
<dbReference type="AlphaFoldDB" id="A0AAX4J3Z6"/>
<evidence type="ECO:0000259" key="6">
    <source>
        <dbReference type="Pfam" id="PF02900"/>
    </source>
</evidence>
<dbReference type="KEGG" id="cdet:87951808"/>
<keyword evidence="3" id="KW-0479">Metal-binding</keyword>
<evidence type="ECO:0000256" key="3">
    <source>
        <dbReference type="ARBA" id="ARBA00022723"/>
    </source>
</evidence>
<dbReference type="InterPro" id="IPR014436">
    <property type="entry name" value="Extradiol_dOase_DODA"/>
</dbReference>
<reference evidence="8" key="1">
    <citation type="journal article" date="2023" name="bioRxiv">
        <title>Complete genome of the Medicago anthracnose fungus, Colletotrichum destructivum, reveals a mini-chromosome-like region within a core chromosome.</title>
        <authorList>
            <person name="Lapalu N."/>
            <person name="Simon A."/>
            <person name="Lu A."/>
            <person name="Plaumann P.-L."/>
            <person name="Amselem J."/>
            <person name="Pigne S."/>
            <person name="Auger A."/>
            <person name="Koch C."/>
            <person name="Dallery J.-F."/>
            <person name="O'Connell R.J."/>
        </authorList>
    </citation>
    <scope>NUCLEOTIDE SEQUENCE [LARGE SCALE GENOMIC DNA]</scope>
    <source>
        <strain evidence="8">CBS 520.97</strain>
    </source>
</reference>
<evidence type="ECO:0000256" key="1">
    <source>
        <dbReference type="ARBA" id="ARBA00001947"/>
    </source>
</evidence>
<dbReference type="PANTHER" id="PTHR30096:SF0">
    <property type="entry name" value="4,5-DOPA DIOXYGENASE EXTRADIOL-LIKE PROTEIN"/>
    <property type="match status" value="1"/>
</dbReference>
<dbReference type="PANTHER" id="PTHR30096">
    <property type="entry name" value="4,5-DOPA DIOXYGENASE EXTRADIOL-LIKE PROTEIN"/>
    <property type="match status" value="1"/>
</dbReference>
<comment type="similarity">
    <text evidence="2">Belongs to the DODA-type extradiol aromatic ring-opening dioxygenase family.</text>
</comment>
<accession>A0AAX4J3Z6</accession>
<dbReference type="Gene3D" id="3.40.830.10">
    <property type="entry name" value="LigB-like"/>
    <property type="match status" value="1"/>
</dbReference>
<dbReference type="GO" id="GO:0016702">
    <property type="term" value="F:oxidoreductase activity, acting on single donors with incorporation of molecular oxygen, incorporation of two atoms of oxygen"/>
    <property type="evidence" value="ECO:0007669"/>
    <property type="project" value="UniProtKB-ARBA"/>
</dbReference>
<dbReference type="InterPro" id="IPR004183">
    <property type="entry name" value="Xdiol_dOase_suB"/>
</dbReference>
<dbReference type="EMBL" id="CP137315">
    <property type="protein sequence ID" value="WQF90294.1"/>
    <property type="molecule type" value="Genomic_DNA"/>
</dbReference>
<keyword evidence="8" id="KW-1185">Reference proteome</keyword>